<name>A0A0R1X948_9LACO</name>
<protein>
    <recommendedName>
        <fullName evidence="1">Putative competence-damage inducible protein</fullName>
    </recommendedName>
</protein>
<dbReference type="OrthoDB" id="9801454at2"/>
<dbReference type="PANTHER" id="PTHR13939:SF0">
    <property type="entry name" value="NMN AMIDOHYDROLASE-LIKE PROTEIN YFAY"/>
    <property type="match status" value="1"/>
</dbReference>
<dbReference type="NCBIfam" id="NF001813">
    <property type="entry name" value="PRK00549.1"/>
    <property type="match status" value="1"/>
</dbReference>
<evidence type="ECO:0000259" key="2">
    <source>
        <dbReference type="SMART" id="SM00852"/>
    </source>
</evidence>
<organism evidence="3 4">
    <name type="scientific">Limosilactobacillus panis DSM 6035</name>
    <dbReference type="NCBI Taxonomy" id="1423782"/>
    <lineage>
        <taxon>Bacteria</taxon>
        <taxon>Bacillati</taxon>
        <taxon>Bacillota</taxon>
        <taxon>Bacilli</taxon>
        <taxon>Lactobacillales</taxon>
        <taxon>Lactobacillaceae</taxon>
        <taxon>Limosilactobacillus</taxon>
    </lineage>
</organism>
<proteinExistence type="inferred from homology"/>
<feature type="domain" description="MoaB/Mog" evidence="2">
    <location>
        <begin position="4"/>
        <end position="171"/>
    </location>
</feature>
<dbReference type="SMART" id="SM00852">
    <property type="entry name" value="MoCF_biosynth"/>
    <property type="match status" value="1"/>
</dbReference>
<dbReference type="NCBIfam" id="TIGR00199">
    <property type="entry name" value="PncC_domain"/>
    <property type="match status" value="1"/>
</dbReference>
<dbReference type="HAMAP" id="MF_00226_B">
    <property type="entry name" value="CinA_B"/>
    <property type="match status" value="1"/>
</dbReference>
<dbReference type="Pfam" id="PF00994">
    <property type="entry name" value="MoCF_biosynth"/>
    <property type="match status" value="1"/>
</dbReference>
<dbReference type="STRING" id="1423782.FD32_GL000285"/>
<dbReference type="Gene3D" id="3.40.980.10">
    <property type="entry name" value="MoaB/Mog-like domain"/>
    <property type="match status" value="1"/>
</dbReference>
<dbReference type="InterPro" id="IPR036653">
    <property type="entry name" value="CinA-like_C"/>
</dbReference>
<dbReference type="InterPro" id="IPR008136">
    <property type="entry name" value="CinA_C"/>
</dbReference>
<dbReference type="InterPro" id="IPR008135">
    <property type="entry name" value="Competence-induced_CinA"/>
</dbReference>
<dbReference type="PATRIC" id="fig|1423782.4.peg.292"/>
<dbReference type="RefSeq" id="WP_047769756.1">
    <property type="nucleotide sequence ID" value="NZ_AZGM01000076.1"/>
</dbReference>
<dbReference type="NCBIfam" id="TIGR00200">
    <property type="entry name" value="cinA_nterm"/>
    <property type="match status" value="1"/>
</dbReference>
<evidence type="ECO:0000313" key="3">
    <source>
        <dbReference type="EMBL" id="KRM26696.1"/>
    </source>
</evidence>
<dbReference type="InterPro" id="IPR001453">
    <property type="entry name" value="MoaB/Mog_dom"/>
</dbReference>
<reference evidence="3 4" key="1">
    <citation type="journal article" date="2015" name="Genome Announc.">
        <title>Expanding the biotechnology potential of lactobacilli through comparative genomics of 213 strains and associated genera.</title>
        <authorList>
            <person name="Sun Z."/>
            <person name="Harris H.M."/>
            <person name="McCann A."/>
            <person name="Guo C."/>
            <person name="Argimon S."/>
            <person name="Zhang W."/>
            <person name="Yang X."/>
            <person name="Jeffery I.B."/>
            <person name="Cooney J.C."/>
            <person name="Kagawa T.F."/>
            <person name="Liu W."/>
            <person name="Song Y."/>
            <person name="Salvetti E."/>
            <person name="Wrobel A."/>
            <person name="Rasinkangas P."/>
            <person name="Parkhill J."/>
            <person name="Rea M.C."/>
            <person name="O'Sullivan O."/>
            <person name="Ritari J."/>
            <person name="Douillard F.P."/>
            <person name="Paul Ross R."/>
            <person name="Yang R."/>
            <person name="Briner A.E."/>
            <person name="Felis G.E."/>
            <person name="de Vos W.M."/>
            <person name="Barrangou R."/>
            <person name="Klaenhammer T.R."/>
            <person name="Caufield P.W."/>
            <person name="Cui Y."/>
            <person name="Zhang H."/>
            <person name="O'Toole P.W."/>
        </authorList>
    </citation>
    <scope>NUCLEOTIDE SEQUENCE [LARGE SCALE GENOMIC DNA]</scope>
    <source>
        <strain evidence="3 4">DSM 6035</strain>
    </source>
</reference>
<dbReference type="InterPro" id="IPR050101">
    <property type="entry name" value="CinA"/>
</dbReference>
<gene>
    <name evidence="1" type="primary">cinA</name>
    <name evidence="3" type="ORF">FD32_GL000285</name>
</gene>
<evidence type="ECO:0000256" key="1">
    <source>
        <dbReference type="HAMAP-Rule" id="MF_00226"/>
    </source>
</evidence>
<dbReference type="InterPro" id="IPR041424">
    <property type="entry name" value="CinA_KH"/>
</dbReference>
<dbReference type="PIRSF" id="PIRSF006728">
    <property type="entry name" value="CinA"/>
    <property type="match status" value="1"/>
</dbReference>
<dbReference type="EMBL" id="AZGM01000076">
    <property type="protein sequence ID" value="KRM26696.1"/>
    <property type="molecule type" value="Genomic_DNA"/>
</dbReference>
<dbReference type="Pfam" id="PF18146">
    <property type="entry name" value="CinA_KH"/>
    <property type="match status" value="1"/>
</dbReference>
<dbReference type="SUPFAM" id="SSF142433">
    <property type="entry name" value="CinA-like"/>
    <property type="match status" value="1"/>
</dbReference>
<dbReference type="Pfam" id="PF02464">
    <property type="entry name" value="CinA"/>
    <property type="match status" value="1"/>
</dbReference>
<evidence type="ECO:0000313" key="4">
    <source>
        <dbReference type="Proteomes" id="UP000051412"/>
    </source>
</evidence>
<dbReference type="InterPro" id="IPR036425">
    <property type="entry name" value="MoaB/Mog-like_dom_sf"/>
</dbReference>
<comment type="similarity">
    <text evidence="1">Belongs to the CinA family.</text>
</comment>
<dbReference type="Gene3D" id="3.90.950.20">
    <property type="entry name" value="CinA-like"/>
    <property type="match status" value="1"/>
</dbReference>
<sequence length="415" mass="44886">MNAEIISVGTELVLGQVVNTNVPLLAKTLAKLDIAAPYQVTIKDERQQIEDAIEAAWRRADLIFVCGGLGPTADDVTLKSTAAALNTSLTTDQKHWQWIKQVFKRRQIKLLNENIQQARYLTGGQPLANPAGLALGSWYSTDGRVVVVLPGPPAEFKAMLEKSVEPRLVATFGSGQRIASRTMNFLGRPESTLMEEIGEATKKFSQVTVTSYVQPSRIQVRLTVPDLSASKAERVLGATADAILKVDRQYFFGFGDNCSLVNQVVSLLKKQGKTITGAESLTGGMFQSTICSVPGASNVFNGGFVTYAAGAKEKLLGIAPEVIDQHGVVSAETARAMAEKSREKLDADFGLAFTGVAGPDALEGQVAGTVWLGLAIRGQQTQTKLLHLAEYSGRQEIRNLSVQYGLQMIYQQLRE</sequence>
<comment type="caution">
    <text evidence="3">The sequence shown here is derived from an EMBL/GenBank/DDBJ whole genome shotgun (WGS) entry which is preliminary data.</text>
</comment>
<dbReference type="PANTHER" id="PTHR13939">
    <property type="entry name" value="NICOTINAMIDE-NUCLEOTIDE AMIDOHYDROLASE PNCC"/>
    <property type="match status" value="1"/>
</dbReference>
<keyword evidence="4" id="KW-1185">Reference proteome</keyword>
<dbReference type="SUPFAM" id="SSF53218">
    <property type="entry name" value="Molybdenum cofactor biosynthesis proteins"/>
    <property type="match status" value="1"/>
</dbReference>
<accession>A0A0R1X948</accession>
<dbReference type="AlphaFoldDB" id="A0A0R1X948"/>
<dbReference type="Proteomes" id="UP000051412">
    <property type="component" value="Unassembled WGS sequence"/>
</dbReference>
<dbReference type="CDD" id="cd00885">
    <property type="entry name" value="cinA"/>
    <property type="match status" value="1"/>
</dbReference>